<evidence type="ECO:0000256" key="4">
    <source>
        <dbReference type="ARBA" id="ARBA00022763"/>
    </source>
</evidence>
<keyword evidence="4 9" id="KW-0227">DNA damage</keyword>
<gene>
    <name evidence="9" type="primary">uup</name>
    <name evidence="12" type="ORF">K1X11_020800</name>
</gene>
<dbReference type="SMART" id="SM00382">
    <property type="entry name" value="AAA"/>
    <property type="match status" value="2"/>
</dbReference>
<organism evidence="12 13">
    <name type="scientific">Actomonas aquatica</name>
    <dbReference type="NCBI Taxonomy" id="2866162"/>
    <lineage>
        <taxon>Bacteria</taxon>
        <taxon>Pseudomonadati</taxon>
        <taxon>Verrucomicrobiota</taxon>
        <taxon>Opitutia</taxon>
        <taxon>Opitutales</taxon>
        <taxon>Opitutaceae</taxon>
        <taxon>Actomonas</taxon>
    </lineage>
</organism>
<dbReference type="InterPro" id="IPR032781">
    <property type="entry name" value="ABC_tran_Xtn"/>
</dbReference>
<keyword evidence="7 9" id="KW-0238">DNA-binding</keyword>
<evidence type="ECO:0000256" key="2">
    <source>
        <dbReference type="ARBA" id="ARBA00022737"/>
    </source>
</evidence>
<evidence type="ECO:0000259" key="11">
    <source>
        <dbReference type="PROSITE" id="PS50893"/>
    </source>
</evidence>
<evidence type="ECO:0000256" key="9">
    <source>
        <dbReference type="HAMAP-Rule" id="MF_00848"/>
    </source>
</evidence>
<dbReference type="InterPro" id="IPR003593">
    <property type="entry name" value="AAA+_ATPase"/>
</dbReference>
<name>A0ABZ1C7A7_9BACT</name>
<reference evidence="12 13" key="1">
    <citation type="submission" date="2021-08" db="EMBL/GenBank/DDBJ databases">
        <authorList>
            <person name="Zhang D."/>
            <person name="Zhang A."/>
            <person name="Wang L."/>
        </authorList>
    </citation>
    <scope>NUCLEOTIDE SEQUENCE [LARGE SCALE GENOMIC DNA]</scope>
    <source>
        <strain evidence="12 13">WL0086</strain>
    </source>
</reference>
<keyword evidence="6 9" id="KW-0067">ATP-binding</keyword>
<dbReference type="SUPFAM" id="SSF52540">
    <property type="entry name" value="P-loop containing nucleoside triphosphate hydrolases"/>
    <property type="match status" value="2"/>
</dbReference>
<dbReference type="Gene3D" id="1.10.287.380">
    <property type="entry name" value="Valyl-tRNA synthetase, C-terminal domain"/>
    <property type="match status" value="1"/>
</dbReference>
<accession>A0ABZ1C7A7</accession>
<dbReference type="Pfam" id="PF16326">
    <property type="entry name" value="ABC_tran_CTD"/>
    <property type="match status" value="1"/>
</dbReference>
<dbReference type="InterPro" id="IPR017871">
    <property type="entry name" value="ABC_transporter-like_CS"/>
</dbReference>
<keyword evidence="1 9" id="KW-0963">Cytoplasm</keyword>
<dbReference type="InterPro" id="IPR003439">
    <property type="entry name" value="ABC_transporter-like_ATP-bd"/>
</dbReference>
<proteinExistence type="inferred from homology"/>
<evidence type="ECO:0000256" key="1">
    <source>
        <dbReference type="ARBA" id="ARBA00022490"/>
    </source>
</evidence>
<dbReference type="InterPro" id="IPR032524">
    <property type="entry name" value="ABC_tran_C"/>
</dbReference>
<dbReference type="InterPro" id="IPR051309">
    <property type="entry name" value="ABCF_ATPase"/>
</dbReference>
<evidence type="ECO:0000256" key="6">
    <source>
        <dbReference type="ARBA" id="ARBA00022840"/>
    </source>
</evidence>
<dbReference type="InterPro" id="IPR027417">
    <property type="entry name" value="P-loop_NTPase"/>
</dbReference>
<dbReference type="Gene3D" id="3.40.50.300">
    <property type="entry name" value="P-loop containing nucleotide triphosphate hydrolases"/>
    <property type="match status" value="2"/>
</dbReference>
<feature type="domain" description="ABC transporter" evidence="11">
    <location>
        <begin position="4"/>
        <end position="221"/>
    </location>
</feature>
<dbReference type="PANTHER" id="PTHR42855:SF1">
    <property type="entry name" value="ABC TRANSPORTER DOMAIN-CONTAINING PROTEIN"/>
    <property type="match status" value="1"/>
</dbReference>
<evidence type="ECO:0000256" key="3">
    <source>
        <dbReference type="ARBA" id="ARBA00022741"/>
    </source>
</evidence>
<comment type="catalytic activity">
    <reaction evidence="9">
        <text>ATP + H2O = ADP + phosphate + H(+)</text>
        <dbReference type="Rhea" id="RHEA:13065"/>
        <dbReference type="ChEBI" id="CHEBI:15377"/>
        <dbReference type="ChEBI" id="CHEBI:15378"/>
        <dbReference type="ChEBI" id="CHEBI:30616"/>
        <dbReference type="ChEBI" id="CHEBI:43474"/>
        <dbReference type="ChEBI" id="CHEBI:456216"/>
    </reaction>
</comment>
<feature type="binding site" evidence="9">
    <location>
        <begin position="323"/>
        <end position="330"/>
    </location>
    <ligand>
        <name>ATP</name>
        <dbReference type="ChEBI" id="CHEBI:30616"/>
        <label>2</label>
    </ligand>
</feature>
<dbReference type="Pfam" id="PF12848">
    <property type="entry name" value="ABC_tran_Xtn"/>
    <property type="match status" value="1"/>
</dbReference>
<reference evidence="12 13" key="2">
    <citation type="submission" date="2023-12" db="EMBL/GenBank/DDBJ databases">
        <title>Description of an unclassified Opitutus bacterium of Verrucomicrobiota.</title>
        <authorList>
            <person name="Zhang D.-F."/>
        </authorList>
    </citation>
    <scope>NUCLEOTIDE SEQUENCE [LARGE SCALE GENOMIC DNA]</scope>
    <source>
        <strain evidence="12 13">WL0086</strain>
    </source>
</reference>
<sequence>MPLLTINDLTHAFGGPPVLEEVNLQVDAGERVCLVGRNGSGKSTFMKLLAGDMAPDRGTIVKAPGVRVARLPQDIPAGLTGTVHDVVAAGLVPLNDHEEDWEQEVRLENLLERMSLTPTADFPSLSGGLKRRVLLAQALASGPDLLLLDEPTNHLDIESIQWMETFLLESGLSLFFVSHDRAFLKKLATRIVELDRGVLTNWDCPYETFLVRRAERLEVQEREWAQKDKFLAQEEAWIRRGIKARRTRDQGRVTRLKQLRAERRSRRELQGNATMRVSEADRSGQRVVEAIGVDFAYPGAGDTPLVKGLELMVGRGDKIGLLGPNGAGKTTLVKLLLGELQPTAGELKFGTRLEVVYLDQLRAQIDGDKTMMENVAEGNDHVTVDGKRKHVISYLEDFLFEPDRARTPARVLSGGERNRLLLARLFTKPANVLVLDEPTNDLDSETLELLESLLVDFGGTLLVVSHDRDFLDNVVTSTLVAEGDGVWREYVGGYSDYAAERARNQPAKAPGSTTPATGEPEKAKPVWKKQPKPRKLNGKEKAELEALPAKIEALEAEQAELTGKLADPAFYAEKAAEVPAIKARLDAIEEETLEVFARWEELEAIKTASEQA</sequence>
<evidence type="ECO:0000313" key="13">
    <source>
        <dbReference type="Proteomes" id="UP000738431"/>
    </source>
</evidence>
<dbReference type="InterPro" id="IPR043686">
    <property type="entry name" value="Uup"/>
</dbReference>
<keyword evidence="3 9" id="KW-0547">Nucleotide-binding</keyword>
<evidence type="ECO:0000256" key="5">
    <source>
        <dbReference type="ARBA" id="ARBA00022801"/>
    </source>
</evidence>
<dbReference type="Pfam" id="PF00005">
    <property type="entry name" value="ABC_tran"/>
    <property type="match status" value="2"/>
</dbReference>
<feature type="binding site" evidence="9">
    <location>
        <begin position="36"/>
        <end position="43"/>
    </location>
    <ligand>
        <name>ATP</name>
        <dbReference type="ChEBI" id="CHEBI:30616"/>
        <label>1</label>
    </ligand>
</feature>
<dbReference type="EMBL" id="CP139781">
    <property type="protein sequence ID" value="WRQ87260.1"/>
    <property type="molecule type" value="Genomic_DNA"/>
</dbReference>
<keyword evidence="5 9" id="KW-0378">Hydrolase</keyword>
<dbReference type="Proteomes" id="UP000738431">
    <property type="component" value="Chromosome"/>
</dbReference>
<protein>
    <recommendedName>
        <fullName evidence="9">ATP-binding protein Uup</fullName>
        <ecNumber evidence="9">3.6.1.-</ecNumber>
    </recommendedName>
</protein>
<dbReference type="PROSITE" id="PS00211">
    <property type="entry name" value="ABC_TRANSPORTER_1"/>
    <property type="match status" value="1"/>
</dbReference>
<evidence type="ECO:0000256" key="10">
    <source>
        <dbReference type="SAM" id="MobiDB-lite"/>
    </source>
</evidence>
<keyword evidence="13" id="KW-1185">Reference proteome</keyword>
<dbReference type="HAMAP" id="MF_00848">
    <property type="entry name" value="Uup"/>
    <property type="match status" value="1"/>
</dbReference>
<dbReference type="GO" id="GO:0005524">
    <property type="term" value="F:ATP binding"/>
    <property type="evidence" value="ECO:0007669"/>
    <property type="project" value="UniProtKB-KW"/>
</dbReference>
<feature type="region of interest" description="Disordered" evidence="10">
    <location>
        <begin position="501"/>
        <end position="539"/>
    </location>
</feature>
<dbReference type="RefSeq" id="WP_221029327.1">
    <property type="nucleotide sequence ID" value="NZ_CP139781.1"/>
</dbReference>
<feature type="domain" description="ABC transporter" evidence="11">
    <location>
        <begin position="288"/>
        <end position="516"/>
    </location>
</feature>
<evidence type="ECO:0000313" key="12">
    <source>
        <dbReference type="EMBL" id="WRQ87260.1"/>
    </source>
</evidence>
<evidence type="ECO:0000256" key="7">
    <source>
        <dbReference type="ARBA" id="ARBA00023125"/>
    </source>
</evidence>
<dbReference type="PANTHER" id="PTHR42855">
    <property type="entry name" value="ABC TRANSPORTER ATP-BINDING SUBUNIT"/>
    <property type="match status" value="1"/>
</dbReference>
<keyword evidence="2 9" id="KW-0677">Repeat</keyword>
<dbReference type="CDD" id="cd03221">
    <property type="entry name" value="ABCF_EF-3"/>
    <property type="match status" value="2"/>
</dbReference>
<evidence type="ECO:0000256" key="8">
    <source>
        <dbReference type="ARBA" id="ARBA00023204"/>
    </source>
</evidence>
<dbReference type="InterPro" id="IPR037118">
    <property type="entry name" value="Val-tRNA_synth_C_sf"/>
</dbReference>
<keyword evidence="8 9" id="KW-0234">DNA repair</keyword>
<dbReference type="EC" id="3.6.1.-" evidence="9"/>
<comment type="subcellular location">
    <subcellularLocation>
        <location evidence="9">Cytoplasm</location>
    </subcellularLocation>
    <text evidence="9">Associates with ribosomes.</text>
</comment>
<comment type="function">
    <text evidence="9">Probably plays a role in ribosome assembly or function. May be involved in resolution of branched DNA intermediates that result from template switching in postreplication gaps. Binds DNA and has ATPase activity.</text>
</comment>
<dbReference type="PROSITE" id="PS50893">
    <property type="entry name" value="ABC_TRANSPORTER_2"/>
    <property type="match status" value="2"/>
</dbReference>
<feature type="compositionally biased region" description="Basic residues" evidence="10">
    <location>
        <begin position="525"/>
        <end position="536"/>
    </location>
</feature>
<comment type="similarity">
    <text evidence="9">Belongs to the ABC transporter superfamily. ABCF family. Uup subfamily.</text>
</comment>